<dbReference type="Proteomes" id="UP000237797">
    <property type="component" value="Unassembled WGS sequence"/>
</dbReference>
<sequence length="458" mass="50214">MRNHYDLGRRRTNPVRRSATEAKAEALGLRRRRFPLWTTVFISSLLLGTGTAVYAIAAFTPPPSGPKSDAAAVGLADEKRDGFAGSTNGEDAEDTPPVWEDSPETPSLPRHTDKSPDVQKPRQRPPDTRSFDRKTQNRIPGGNRSSAGGFPPRREPEEGRNPPSPTDSSASGEESLKHPVPDIRVAVGYPFWMASQAGKSPSGDVIPEEVTLFGYQLLSDGTVNTVTESGKREDVRTIRSARRSGAPLVPTVAVADPDLLQNLLASQEQRSRTADRLVKWAAERNFDGMDLLLGPIAPSGREHLTPFIEELAEKLRGKGKRLGLHVLNTAAVTRAEWKRWGQAVDRLKIYPYLSGERQPEGKAAPESIDQLLRLVPREKVTFVFPVRENKGPSQKTDPKRSTGVNPDQAQTFIPHLLERHPDIGIQLWILKGAETSNHPAERAPSNGVKREAGAAKLG</sequence>
<dbReference type="AlphaFoldDB" id="A0A2T0LFB6"/>
<name>A0A2T0LFB6_9BACL</name>
<feature type="compositionally biased region" description="Basic and acidic residues" evidence="1">
    <location>
        <begin position="110"/>
        <end position="135"/>
    </location>
</feature>
<organism evidence="3 4">
    <name type="scientific">Planifilum fimeticola</name>
    <dbReference type="NCBI Taxonomy" id="201975"/>
    <lineage>
        <taxon>Bacteria</taxon>
        <taxon>Bacillati</taxon>
        <taxon>Bacillota</taxon>
        <taxon>Bacilli</taxon>
        <taxon>Bacillales</taxon>
        <taxon>Thermoactinomycetaceae</taxon>
        <taxon>Planifilum</taxon>
    </lineage>
</organism>
<feature type="region of interest" description="Disordered" evidence="1">
    <location>
        <begin position="80"/>
        <end position="179"/>
    </location>
</feature>
<feature type="transmembrane region" description="Helical" evidence="2">
    <location>
        <begin position="36"/>
        <end position="59"/>
    </location>
</feature>
<reference evidence="3 4" key="1">
    <citation type="submission" date="2018-03" db="EMBL/GenBank/DDBJ databases">
        <title>Genomic Encyclopedia of Archaeal and Bacterial Type Strains, Phase II (KMG-II): from individual species to whole genera.</title>
        <authorList>
            <person name="Goeker M."/>
        </authorList>
    </citation>
    <scope>NUCLEOTIDE SEQUENCE [LARGE SCALE GENOMIC DNA]</scope>
    <source>
        <strain evidence="3 4">DSM 44946</strain>
    </source>
</reference>
<comment type="caution">
    <text evidence="3">The sequence shown here is derived from an EMBL/GenBank/DDBJ whole genome shotgun (WGS) entry which is preliminary data.</text>
</comment>
<evidence type="ECO:0000256" key="1">
    <source>
        <dbReference type="SAM" id="MobiDB-lite"/>
    </source>
</evidence>
<dbReference type="SUPFAM" id="SSF51445">
    <property type="entry name" value="(Trans)glycosidases"/>
    <property type="match status" value="1"/>
</dbReference>
<evidence type="ECO:0000313" key="4">
    <source>
        <dbReference type="Proteomes" id="UP000237797"/>
    </source>
</evidence>
<dbReference type="InterPro" id="IPR017853">
    <property type="entry name" value="GH"/>
</dbReference>
<evidence type="ECO:0000313" key="3">
    <source>
        <dbReference type="EMBL" id="PRX40719.1"/>
    </source>
</evidence>
<keyword evidence="4" id="KW-1185">Reference proteome</keyword>
<protein>
    <submittedName>
        <fullName evidence="3">Uncharacterized protein</fullName>
    </submittedName>
</protein>
<keyword evidence="2" id="KW-0812">Transmembrane</keyword>
<gene>
    <name evidence="3" type="ORF">CLV97_11161</name>
</gene>
<keyword evidence="2" id="KW-0472">Membrane</keyword>
<proteinExistence type="predicted"/>
<dbReference type="RefSeq" id="WP_106345098.1">
    <property type="nucleotide sequence ID" value="NZ_PVNE01000011.1"/>
</dbReference>
<feature type="compositionally biased region" description="Basic and acidic residues" evidence="1">
    <location>
        <begin position="448"/>
        <end position="458"/>
    </location>
</feature>
<evidence type="ECO:0000256" key="2">
    <source>
        <dbReference type="SAM" id="Phobius"/>
    </source>
</evidence>
<dbReference type="Gene3D" id="3.20.20.80">
    <property type="entry name" value="Glycosidases"/>
    <property type="match status" value="1"/>
</dbReference>
<feature type="region of interest" description="Disordered" evidence="1">
    <location>
        <begin position="387"/>
        <end position="407"/>
    </location>
</feature>
<dbReference type="OrthoDB" id="9766299at2"/>
<feature type="region of interest" description="Disordered" evidence="1">
    <location>
        <begin position="436"/>
        <end position="458"/>
    </location>
</feature>
<keyword evidence="2" id="KW-1133">Transmembrane helix</keyword>
<dbReference type="EMBL" id="PVNE01000011">
    <property type="protein sequence ID" value="PRX40719.1"/>
    <property type="molecule type" value="Genomic_DNA"/>
</dbReference>
<accession>A0A2T0LFB6</accession>